<name>A0A915PNP3_9BILA</name>
<dbReference type="WBParaSite" id="sdigi.contig28.g2164.t1">
    <property type="protein sequence ID" value="sdigi.contig28.g2164.t1"/>
    <property type="gene ID" value="sdigi.contig28.g2164"/>
</dbReference>
<dbReference type="AlphaFoldDB" id="A0A915PNP3"/>
<organism evidence="1 2">
    <name type="scientific">Setaria digitata</name>
    <dbReference type="NCBI Taxonomy" id="48799"/>
    <lineage>
        <taxon>Eukaryota</taxon>
        <taxon>Metazoa</taxon>
        <taxon>Ecdysozoa</taxon>
        <taxon>Nematoda</taxon>
        <taxon>Chromadorea</taxon>
        <taxon>Rhabditida</taxon>
        <taxon>Spirurina</taxon>
        <taxon>Spiruromorpha</taxon>
        <taxon>Filarioidea</taxon>
        <taxon>Setariidae</taxon>
        <taxon>Setaria</taxon>
    </lineage>
</organism>
<reference evidence="2" key="1">
    <citation type="submission" date="2022-11" db="UniProtKB">
        <authorList>
            <consortium name="WormBaseParasite"/>
        </authorList>
    </citation>
    <scope>IDENTIFICATION</scope>
</reference>
<proteinExistence type="predicted"/>
<keyword evidence="1" id="KW-1185">Reference proteome</keyword>
<evidence type="ECO:0000313" key="1">
    <source>
        <dbReference type="Proteomes" id="UP000887581"/>
    </source>
</evidence>
<evidence type="ECO:0000313" key="2">
    <source>
        <dbReference type="WBParaSite" id="sdigi.contig28.g2164.t1"/>
    </source>
</evidence>
<protein>
    <submittedName>
        <fullName evidence="2">Uncharacterized protein</fullName>
    </submittedName>
</protein>
<accession>A0A915PNP3</accession>
<sequence>MPFFFLQIADPLPKSNYVQDGKVHFERLGPLNEELEFRRDRIPPQLPTLLSKKGLLARLSMRNEHHELVPDNAAEIVDVPEQEYKDYKDANKIGLILYFEGKISVKYHGREKQNDWENRLKERKNAWDSVCYEAILDI</sequence>
<dbReference type="Proteomes" id="UP000887581">
    <property type="component" value="Unplaced"/>
</dbReference>